<reference evidence="1 2" key="1">
    <citation type="submission" date="2019-01" db="EMBL/GenBank/DDBJ databases">
        <title>Sequencing of cultivated peanut Arachis hypogaea provides insights into genome evolution and oil improvement.</title>
        <authorList>
            <person name="Chen X."/>
        </authorList>
    </citation>
    <scope>NUCLEOTIDE SEQUENCE [LARGE SCALE GENOMIC DNA]</scope>
    <source>
        <strain evidence="2">cv. Fuhuasheng</strain>
        <tissue evidence="1">Leaves</tissue>
    </source>
</reference>
<dbReference type="PANTHER" id="PTHR48242">
    <property type="entry name" value="BNAA02G09820D PROTEIN"/>
    <property type="match status" value="1"/>
</dbReference>
<dbReference type="EMBL" id="SDMP01000017">
    <property type="protein sequence ID" value="RYQ98962.1"/>
    <property type="molecule type" value="Genomic_DNA"/>
</dbReference>
<comment type="caution">
    <text evidence="1">The sequence shown here is derived from an EMBL/GenBank/DDBJ whole genome shotgun (WGS) entry which is preliminary data.</text>
</comment>
<dbReference type="PANTHER" id="PTHR48242:SF2">
    <property type="entry name" value="(RAPE) HYPOTHETICAL PROTEIN"/>
    <property type="match status" value="1"/>
</dbReference>
<evidence type="ECO:0000313" key="2">
    <source>
        <dbReference type="Proteomes" id="UP000289738"/>
    </source>
</evidence>
<keyword evidence="2" id="KW-1185">Reference proteome</keyword>
<organism evidence="1 2">
    <name type="scientific">Arachis hypogaea</name>
    <name type="common">Peanut</name>
    <dbReference type="NCBI Taxonomy" id="3818"/>
    <lineage>
        <taxon>Eukaryota</taxon>
        <taxon>Viridiplantae</taxon>
        <taxon>Streptophyta</taxon>
        <taxon>Embryophyta</taxon>
        <taxon>Tracheophyta</taxon>
        <taxon>Spermatophyta</taxon>
        <taxon>Magnoliopsida</taxon>
        <taxon>eudicotyledons</taxon>
        <taxon>Gunneridae</taxon>
        <taxon>Pentapetalae</taxon>
        <taxon>rosids</taxon>
        <taxon>fabids</taxon>
        <taxon>Fabales</taxon>
        <taxon>Fabaceae</taxon>
        <taxon>Papilionoideae</taxon>
        <taxon>50 kb inversion clade</taxon>
        <taxon>dalbergioids sensu lato</taxon>
        <taxon>Dalbergieae</taxon>
        <taxon>Pterocarpus clade</taxon>
        <taxon>Arachis</taxon>
    </lineage>
</organism>
<dbReference type="Gramene" id="arahy.Tifrunner.gnm2.ann2.Ah17g200600.1">
    <property type="protein sequence ID" value="arahy.Tifrunner.gnm2.ann2.Ah17g200600.1-CDS-1"/>
    <property type="gene ID" value="arahy.Tifrunner.gnm2.ann2.Ah17g200600"/>
</dbReference>
<sequence>MMMAVIMTQILGEYTAFLKRATDRFLPRHSTSFGALRNLHFITSTRSSSSSSSSDSFLVYF</sequence>
<name>A0A444YAI0_ARAHY</name>
<gene>
    <name evidence="1" type="ORF">Ahy_B07g086801</name>
</gene>
<proteinExistence type="predicted"/>
<accession>A0A444YAI0</accession>
<dbReference type="AlphaFoldDB" id="A0A444YAI0"/>
<evidence type="ECO:0000313" key="1">
    <source>
        <dbReference type="EMBL" id="RYQ98962.1"/>
    </source>
</evidence>
<protein>
    <submittedName>
        <fullName evidence="1">Uncharacterized protein</fullName>
    </submittedName>
</protein>
<dbReference type="Proteomes" id="UP000289738">
    <property type="component" value="Chromosome B07"/>
</dbReference>